<proteinExistence type="predicted"/>
<protein>
    <submittedName>
        <fullName evidence="2">Uncharacterized protein</fullName>
    </submittedName>
</protein>
<evidence type="ECO:0000313" key="3">
    <source>
        <dbReference type="Proteomes" id="UP000076532"/>
    </source>
</evidence>
<dbReference type="EMBL" id="KV417541">
    <property type="protein sequence ID" value="KZP22188.1"/>
    <property type="molecule type" value="Genomic_DNA"/>
</dbReference>
<dbReference type="Proteomes" id="UP000076532">
    <property type="component" value="Unassembled WGS sequence"/>
</dbReference>
<organism evidence="2 3">
    <name type="scientific">Athelia psychrophila</name>
    <dbReference type="NCBI Taxonomy" id="1759441"/>
    <lineage>
        <taxon>Eukaryota</taxon>
        <taxon>Fungi</taxon>
        <taxon>Dikarya</taxon>
        <taxon>Basidiomycota</taxon>
        <taxon>Agaricomycotina</taxon>
        <taxon>Agaricomycetes</taxon>
        <taxon>Agaricomycetidae</taxon>
        <taxon>Atheliales</taxon>
        <taxon>Atheliaceae</taxon>
        <taxon>Athelia</taxon>
    </lineage>
</organism>
<dbReference type="AlphaFoldDB" id="A0A166KRT1"/>
<name>A0A166KRT1_9AGAM</name>
<sequence>MRWEGVTLAVVALDGRWGWEQRRRMTIPFAVWNQILSIFDSLARYHSAETYTFTCTCTRSSCIHPDITGHPTRTRSRLYRREKRRKHHTGVWGGKMYTITTSAHSHESLDHDCDTSVRPRRRRFTVHSHPSTQPADQYGRTQQ</sequence>
<accession>A0A166KRT1</accession>
<evidence type="ECO:0000256" key="1">
    <source>
        <dbReference type="SAM" id="MobiDB-lite"/>
    </source>
</evidence>
<evidence type="ECO:0000313" key="2">
    <source>
        <dbReference type="EMBL" id="KZP22188.1"/>
    </source>
</evidence>
<gene>
    <name evidence="2" type="ORF">FIBSPDRAFT_488383</name>
</gene>
<feature type="compositionally biased region" description="Polar residues" evidence="1">
    <location>
        <begin position="128"/>
        <end position="143"/>
    </location>
</feature>
<reference evidence="2 3" key="1">
    <citation type="journal article" date="2016" name="Mol. Biol. Evol.">
        <title>Comparative Genomics of Early-Diverging Mushroom-Forming Fungi Provides Insights into the Origins of Lignocellulose Decay Capabilities.</title>
        <authorList>
            <person name="Nagy L.G."/>
            <person name="Riley R."/>
            <person name="Tritt A."/>
            <person name="Adam C."/>
            <person name="Daum C."/>
            <person name="Floudas D."/>
            <person name="Sun H."/>
            <person name="Yadav J.S."/>
            <person name="Pangilinan J."/>
            <person name="Larsson K.H."/>
            <person name="Matsuura K."/>
            <person name="Barry K."/>
            <person name="Labutti K."/>
            <person name="Kuo R."/>
            <person name="Ohm R.A."/>
            <person name="Bhattacharya S.S."/>
            <person name="Shirouzu T."/>
            <person name="Yoshinaga Y."/>
            <person name="Martin F.M."/>
            <person name="Grigoriev I.V."/>
            <person name="Hibbett D.S."/>
        </authorList>
    </citation>
    <scope>NUCLEOTIDE SEQUENCE [LARGE SCALE GENOMIC DNA]</scope>
    <source>
        <strain evidence="2 3">CBS 109695</strain>
    </source>
</reference>
<keyword evidence="3" id="KW-1185">Reference proteome</keyword>
<feature type="region of interest" description="Disordered" evidence="1">
    <location>
        <begin position="124"/>
        <end position="143"/>
    </location>
</feature>